<evidence type="ECO:0000256" key="1">
    <source>
        <dbReference type="PIRSR" id="PIRSR002703-1"/>
    </source>
</evidence>
<proteinExistence type="predicted"/>
<feature type="disulfide bond" evidence="1">
    <location>
        <begin position="141"/>
        <end position="234"/>
    </location>
</feature>
<feature type="disulfide bond" evidence="1">
    <location>
        <begin position="146"/>
        <end position="215"/>
    </location>
</feature>
<feature type="signal peptide" evidence="2">
    <location>
        <begin position="1"/>
        <end position="18"/>
    </location>
</feature>
<dbReference type="PRINTS" id="PR00347">
    <property type="entry name" value="THAUMATIN"/>
</dbReference>
<gene>
    <name evidence="3" type="ORF">SERLADRAFT_436638</name>
</gene>
<dbReference type="Proteomes" id="UP000008064">
    <property type="component" value="Unassembled WGS sequence"/>
</dbReference>
<feature type="disulfide bond" evidence="1">
    <location>
        <begin position="175"/>
        <end position="189"/>
    </location>
</feature>
<dbReference type="AlphaFoldDB" id="F8NRS4"/>
<dbReference type="KEGG" id="sla:SERLADRAFT_436638"/>
<dbReference type="PIRSF" id="PIRSF002703">
    <property type="entry name" value="Thaumatin"/>
    <property type="match status" value="1"/>
</dbReference>
<evidence type="ECO:0008006" key="4">
    <source>
        <dbReference type="Google" id="ProtNLM"/>
    </source>
</evidence>
<organism>
    <name type="scientific">Serpula lacrymans var. lacrymans (strain S7.9)</name>
    <name type="common">Dry rot fungus</name>
    <dbReference type="NCBI Taxonomy" id="578457"/>
    <lineage>
        <taxon>Eukaryota</taxon>
        <taxon>Fungi</taxon>
        <taxon>Dikarya</taxon>
        <taxon>Basidiomycota</taxon>
        <taxon>Agaricomycotina</taxon>
        <taxon>Agaricomycetes</taxon>
        <taxon>Agaricomycetidae</taxon>
        <taxon>Boletales</taxon>
        <taxon>Coniophorineae</taxon>
        <taxon>Serpulaceae</taxon>
        <taxon>Serpula</taxon>
    </lineage>
</organism>
<dbReference type="RefSeq" id="XP_007316983.1">
    <property type="nucleotide sequence ID" value="XM_007316921.1"/>
</dbReference>
<name>F8NRS4_SERL9</name>
<dbReference type="OrthoDB" id="430315at2759"/>
<dbReference type="Gene3D" id="2.60.110.10">
    <property type="entry name" value="Thaumatin"/>
    <property type="match status" value="1"/>
</dbReference>
<keyword evidence="1" id="KW-1015">Disulfide bond</keyword>
<feature type="disulfide bond" evidence="1">
    <location>
        <begin position="154"/>
        <end position="171"/>
    </location>
</feature>
<dbReference type="HOGENOM" id="CLU_043181_4_0_1"/>
<dbReference type="InterPro" id="IPR037176">
    <property type="entry name" value="Osmotin/thaumatin-like_sf"/>
</dbReference>
<dbReference type="PROSITE" id="PS51367">
    <property type="entry name" value="THAUMATIN_2"/>
    <property type="match status" value="1"/>
</dbReference>
<dbReference type="SMART" id="SM00205">
    <property type="entry name" value="THN"/>
    <property type="match status" value="1"/>
</dbReference>
<reference evidence="3" key="1">
    <citation type="submission" date="2011-04" db="EMBL/GenBank/DDBJ databases">
        <title>Evolution of plant cell wall degrading machinery underlies the functional diversity of forest fungi.</title>
        <authorList>
            <consortium name="US DOE Joint Genome Institute (JGI-PGF)"/>
            <person name="Eastwood D.C."/>
            <person name="Floudas D."/>
            <person name="Binder M."/>
            <person name="Majcherczyk A."/>
            <person name="Schneider P."/>
            <person name="Aerts A."/>
            <person name="Asiegbu F.O."/>
            <person name="Baker S.E."/>
            <person name="Barry K."/>
            <person name="Bendiksby M."/>
            <person name="Blumentritt M."/>
            <person name="Coutinho P.M."/>
            <person name="Cullen D."/>
            <person name="Cullen D."/>
            <person name="Gathman A."/>
            <person name="Goodell B."/>
            <person name="Henrissat B."/>
            <person name="Ihrmark K."/>
            <person name="Kauserud H."/>
            <person name="Kohler A."/>
            <person name="LaButti K."/>
            <person name="Lapidus A."/>
            <person name="Lavin J.L."/>
            <person name="Lee Y.-H."/>
            <person name="Lindquist E."/>
            <person name="Lilly W."/>
            <person name="Lucas S."/>
            <person name="Morin E."/>
            <person name="Murat C."/>
            <person name="Oguiza J.A."/>
            <person name="Park J."/>
            <person name="Pisabarro A.G."/>
            <person name="Riley R."/>
            <person name="Rosling A."/>
            <person name="Salamov A."/>
            <person name="Schmidt O."/>
            <person name="Schmutz J."/>
            <person name="Skrede I."/>
            <person name="Stenlid J."/>
            <person name="Wiebenga A."/>
            <person name="Xie X."/>
            <person name="Kues U."/>
            <person name="Hibbett D.S."/>
            <person name="Hoffmeister D."/>
            <person name="Hogberg N."/>
            <person name="Martin F."/>
            <person name="Grigoriev I.V."/>
            <person name="Watkinson S.C."/>
        </authorList>
    </citation>
    <scope>NUCLEOTIDE SEQUENCE</scope>
    <source>
        <strain evidence="3">S7.9</strain>
    </source>
</reference>
<protein>
    <recommendedName>
        <fullName evidence="4">Thaumatin-like protein</fullName>
    </recommendedName>
</protein>
<evidence type="ECO:0000256" key="2">
    <source>
        <dbReference type="SAM" id="SignalP"/>
    </source>
</evidence>
<evidence type="ECO:0000313" key="3">
    <source>
        <dbReference type="EMBL" id="EGO26810.1"/>
    </source>
</evidence>
<dbReference type="InterPro" id="IPR001938">
    <property type="entry name" value="Thaumatin"/>
</dbReference>
<dbReference type="Pfam" id="PF00314">
    <property type="entry name" value="Thaumatin"/>
    <property type="match status" value="1"/>
</dbReference>
<dbReference type="GeneID" id="18814721"/>
<feature type="disulfide bond" evidence="1">
    <location>
        <begin position="90"/>
        <end position="96"/>
    </location>
</feature>
<accession>F8NRS4</accession>
<feature type="disulfide bond" evidence="1">
    <location>
        <begin position="27"/>
        <end position="247"/>
    </location>
</feature>
<feature type="disulfide bond" evidence="1">
    <location>
        <begin position="79"/>
        <end position="85"/>
    </location>
</feature>
<dbReference type="PANTHER" id="PTHR31048">
    <property type="entry name" value="OS03G0233200 PROTEIN"/>
    <property type="match status" value="1"/>
</dbReference>
<keyword evidence="2" id="KW-0732">Signal</keyword>
<dbReference type="SUPFAM" id="SSF49870">
    <property type="entry name" value="Osmotin, thaumatin-like protein"/>
    <property type="match status" value="1"/>
</dbReference>
<dbReference type="EMBL" id="GL945432">
    <property type="protein sequence ID" value="EGO26810.1"/>
    <property type="molecule type" value="Genomic_DNA"/>
</dbReference>
<feature type="chain" id="PRO_5003376223" description="Thaumatin-like protein" evidence="2">
    <location>
        <begin position="19"/>
        <end position="250"/>
    </location>
</feature>
<feature type="disulfide bond" evidence="1">
    <location>
        <begin position="190"/>
        <end position="200"/>
    </location>
</feature>
<sequence>MKFILAASSLALATGAAARTFIVKNNCAYTVWPAIYTMPGGANPPTSQPNGWEADAGTSVTFDVPDNWSSGRIWGRNGCDASGNCVTGGCTGGIVCTGIGAAPQTLAEFTLTAYSNLDFYDISVVDGFNIPMSITTDQSSCTEASCPVDLNAICPAELKGPTAADGTVDGCNSACLANLDGTPNNSNNCCSGSFNTAATCPVSGVQDYSFFKNNCPNSYCYPFDESSNTAVWACSGTLNPTYTITFCPAS</sequence>